<dbReference type="Gene3D" id="3.90.25.10">
    <property type="entry name" value="UDP-galactose 4-epimerase, domain 1"/>
    <property type="match status" value="1"/>
</dbReference>
<dbReference type="Pfam" id="PF05368">
    <property type="entry name" value="NmrA"/>
    <property type="match status" value="1"/>
</dbReference>
<reference evidence="3" key="1">
    <citation type="submission" date="2017-08" db="EMBL/GenBank/DDBJ databases">
        <authorList>
            <person name="Varghese N."/>
            <person name="Submissions S."/>
        </authorList>
    </citation>
    <scope>NUCLEOTIDE SEQUENCE [LARGE SCALE GENOMIC DNA]</scope>
    <source>
        <strain evidence="3">DSM 4725</strain>
    </source>
</reference>
<dbReference type="Proteomes" id="UP000219435">
    <property type="component" value="Unassembled WGS sequence"/>
</dbReference>
<dbReference type="EMBL" id="OBQI01000005">
    <property type="protein sequence ID" value="SOC50748.1"/>
    <property type="molecule type" value="Genomic_DNA"/>
</dbReference>
<evidence type="ECO:0000313" key="3">
    <source>
        <dbReference type="Proteomes" id="UP000219435"/>
    </source>
</evidence>
<dbReference type="AlphaFoldDB" id="A0A285VAZ8"/>
<accession>A0A285VAZ8</accession>
<protein>
    <submittedName>
        <fullName evidence="2">Uncharacterized conserved protein YbjT, contains NAD(P)-binding and DUF2867 domains</fullName>
    </submittedName>
</protein>
<evidence type="ECO:0000313" key="2">
    <source>
        <dbReference type="EMBL" id="SOC50748.1"/>
    </source>
</evidence>
<dbReference type="InterPro" id="IPR052718">
    <property type="entry name" value="NmrA-type_oxidoreductase"/>
</dbReference>
<sequence>MMPQVERSQGPSRTIAVTGATGVLGGRVAARLSAAGASLRLVVRDPARAPSLPGAEVAAAPGGYADGAGLQAALTGVDTVYLVSAAEAADRLQQHLTAVGAAAAAGVRRIVYTSFVGASPDATFTLARQHAATEDAIAATGLRATYLRHAMYADFVPFFATLEGDTAVIAAPGGDGRAGFVSRDDLADVGAAVLLRDDDDLAGATLDVTGPEALTLAEAAAVLAEVTGRPAGYREQTEAQAWETRRPSGHPDWEIEGWVSSYLAIAAGELSAVTDVVPRLTGSPARSVAEHLRAHPEDWAHLRR</sequence>
<evidence type="ECO:0000259" key="1">
    <source>
        <dbReference type="Pfam" id="PF05368"/>
    </source>
</evidence>
<dbReference type="SUPFAM" id="SSF51735">
    <property type="entry name" value="NAD(P)-binding Rossmann-fold domains"/>
    <property type="match status" value="1"/>
</dbReference>
<name>A0A285VAZ8_9ACTN</name>
<gene>
    <name evidence="2" type="ORF">SAMN05660748_3507</name>
</gene>
<feature type="domain" description="NmrA-like" evidence="1">
    <location>
        <begin position="12"/>
        <end position="236"/>
    </location>
</feature>
<dbReference type="PANTHER" id="PTHR47129:SF1">
    <property type="entry name" value="NMRA-LIKE DOMAIN-CONTAINING PROTEIN"/>
    <property type="match status" value="1"/>
</dbReference>
<dbReference type="PANTHER" id="PTHR47129">
    <property type="entry name" value="QUINONE OXIDOREDUCTASE 2"/>
    <property type="match status" value="1"/>
</dbReference>
<dbReference type="InterPro" id="IPR008030">
    <property type="entry name" value="NmrA-like"/>
</dbReference>
<keyword evidence="3" id="KW-1185">Reference proteome</keyword>
<proteinExistence type="predicted"/>
<dbReference type="InterPro" id="IPR036291">
    <property type="entry name" value="NAD(P)-bd_dom_sf"/>
</dbReference>
<dbReference type="Gene3D" id="3.40.50.720">
    <property type="entry name" value="NAD(P)-binding Rossmann-like Domain"/>
    <property type="match status" value="1"/>
</dbReference>
<organism evidence="2 3">
    <name type="scientific">Blastococcus aggregatus</name>
    <dbReference type="NCBI Taxonomy" id="38502"/>
    <lineage>
        <taxon>Bacteria</taxon>
        <taxon>Bacillati</taxon>
        <taxon>Actinomycetota</taxon>
        <taxon>Actinomycetes</taxon>
        <taxon>Geodermatophilales</taxon>
        <taxon>Geodermatophilaceae</taxon>
        <taxon>Blastococcus</taxon>
    </lineage>
</organism>